<dbReference type="EMBL" id="VCKW01000073">
    <property type="protein sequence ID" value="TMR00614.1"/>
    <property type="molecule type" value="Genomic_DNA"/>
</dbReference>
<evidence type="ECO:0000313" key="5">
    <source>
        <dbReference type="EMBL" id="TMR00614.1"/>
    </source>
</evidence>
<dbReference type="Proteomes" id="UP000309174">
    <property type="component" value="Unassembled WGS sequence"/>
</dbReference>
<feature type="domain" description="HTH luxR-type" evidence="4">
    <location>
        <begin position="268"/>
        <end position="333"/>
    </location>
</feature>
<dbReference type="SUPFAM" id="SSF55781">
    <property type="entry name" value="GAF domain-like"/>
    <property type="match status" value="1"/>
</dbReference>
<name>A0A5C4JCH1_9ACTN</name>
<dbReference type="PANTHER" id="PTHR44688">
    <property type="entry name" value="DNA-BINDING TRANSCRIPTIONAL ACTIVATOR DEVR_DOSR"/>
    <property type="match status" value="1"/>
</dbReference>
<evidence type="ECO:0000313" key="6">
    <source>
        <dbReference type="Proteomes" id="UP000309174"/>
    </source>
</evidence>
<dbReference type="InterPro" id="IPR036388">
    <property type="entry name" value="WH-like_DNA-bd_sf"/>
</dbReference>
<dbReference type="PRINTS" id="PR00038">
    <property type="entry name" value="HTHLUXR"/>
</dbReference>
<proteinExistence type="predicted"/>
<evidence type="ECO:0000256" key="1">
    <source>
        <dbReference type="ARBA" id="ARBA00023015"/>
    </source>
</evidence>
<keyword evidence="2 5" id="KW-0238">DNA-binding</keyword>
<dbReference type="PANTHER" id="PTHR44688:SF16">
    <property type="entry name" value="DNA-BINDING TRANSCRIPTIONAL ACTIVATOR DEVR_DOSR"/>
    <property type="match status" value="1"/>
</dbReference>
<gene>
    <name evidence="5" type="ORF">ETD83_16315</name>
</gene>
<dbReference type="GO" id="GO:0006355">
    <property type="term" value="P:regulation of DNA-templated transcription"/>
    <property type="evidence" value="ECO:0007669"/>
    <property type="project" value="InterPro"/>
</dbReference>
<dbReference type="PROSITE" id="PS00622">
    <property type="entry name" value="HTH_LUXR_1"/>
    <property type="match status" value="1"/>
</dbReference>
<dbReference type="Pfam" id="PF00196">
    <property type="entry name" value="GerE"/>
    <property type="match status" value="1"/>
</dbReference>
<dbReference type="SMART" id="SM00421">
    <property type="entry name" value="HTH_LUXR"/>
    <property type="match status" value="1"/>
</dbReference>
<evidence type="ECO:0000256" key="3">
    <source>
        <dbReference type="ARBA" id="ARBA00023163"/>
    </source>
</evidence>
<sequence>MPRTDHVQFDTRHLRAIAEVGYQVGRPAQTEGVPTALEALRPVLPYEAFEVVEYDPATSVHRVLAFAGYTPQTAAAGATEFLDTVAFRYTSGQRLTGRIGLPELAGFEKSEYYAKHLDPPGWVAGMTAPLYLNDGRYVGMLHFSSTDATAFGPIECALLDAVSPIMARIVDVTRGATLPSMIVPPEFSALAFTQDGRSATVSAVPEPDPTARPPWLPEVARRFLASERTEARRQWIDPAGRWHEVRLLRAYRHTVSGAQPIGVVAIRQGSPPYGLTARELDVLSEVAAGKTTADIATRLQVSSRTITTHLEHLMAKLACTTRTQAATLAHDEGLIRLDPDRLPTTPRP</sequence>
<evidence type="ECO:0000256" key="2">
    <source>
        <dbReference type="ARBA" id="ARBA00023125"/>
    </source>
</evidence>
<comment type="caution">
    <text evidence="5">The sequence shown here is derived from an EMBL/GenBank/DDBJ whole genome shotgun (WGS) entry which is preliminary data.</text>
</comment>
<dbReference type="AlphaFoldDB" id="A0A5C4JCH1"/>
<dbReference type="InterPro" id="IPR016032">
    <property type="entry name" value="Sig_transdc_resp-reg_C-effctor"/>
</dbReference>
<keyword evidence="3" id="KW-0804">Transcription</keyword>
<dbReference type="InterPro" id="IPR000792">
    <property type="entry name" value="Tscrpt_reg_LuxR_C"/>
</dbReference>
<keyword evidence="6" id="KW-1185">Reference proteome</keyword>
<dbReference type="PROSITE" id="PS50043">
    <property type="entry name" value="HTH_LUXR_2"/>
    <property type="match status" value="1"/>
</dbReference>
<evidence type="ECO:0000259" key="4">
    <source>
        <dbReference type="PROSITE" id="PS50043"/>
    </source>
</evidence>
<dbReference type="SUPFAM" id="SSF46894">
    <property type="entry name" value="C-terminal effector domain of the bipartite response regulators"/>
    <property type="match status" value="1"/>
</dbReference>
<keyword evidence="1" id="KW-0805">Transcription regulation</keyword>
<dbReference type="Gene3D" id="1.10.10.10">
    <property type="entry name" value="Winged helix-like DNA-binding domain superfamily/Winged helix DNA-binding domain"/>
    <property type="match status" value="1"/>
</dbReference>
<reference evidence="5 6" key="1">
    <citation type="submission" date="2019-05" db="EMBL/GenBank/DDBJ databases">
        <title>Draft genome sequence of Actinomadura sp. 14C53.</title>
        <authorList>
            <person name="Saricaoglu S."/>
            <person name="Isik K."/>
        </authorList>
    </citation>
    <scope>NUCLEOTIDE SEQUENCE [LARGE SCALE GENOMIC DNA]</scope>
    <source>
        <strain evidence="5 6">14C53</strain>
    </source>
</reference>
<protein>
    <submittedName>
        <fullName evidence="5">DNA-binding response regulator</fullName>
    </submittedName>
</protein>
<accession>A0A5C4JCH1</accession>
<dbReference type="CDD" id="cd06170">
    <property type="entry name" value="LuxR_C_like"/>
    <property type="match status" value="1"/>
</dbReference>
<organism evidence="5 6">
    <name type="scientific">Actinomadura soli</name>
    <dbReference type="NCBI Taxonomy" id="2508997"/>
    <lineage>
        <taxon>Bacteria</taxon>
        <taxon>Bacillati</taxon>
        <taxon>Actinomycetota</taxon>
        <taxon>Actinomycetes</taxon>
        <taxon>Streptosporangiales</taxon>
        <taxon>Thermomonosporaceae</taxon>
        <taxon>Actinomadura</taxon>
    </lineage>
</organism>
<dbReference type="GO" id="GO:0003677">
    <property type="term" value="F:DNA binding"/>
    <property type="evidence" value="ECO:0007669"/>
    <property type="project" value="UniProtKB-KW"/>
</dbReference>